<evidence type="ECO:0000313" key="2">
    <source>
        <dbReference type="EMBL" id="CAJ1384205.1"/>
    </source>
</evidence>
<dbReference type="AlphaFoldDB" id="A0AA36ICJ1"/>
<keyword evidence="3" id="KW-1185">Reference proteome</keyword>
<sequence length="135" mass="15111">MLDDAFAIRDGLHLPLRADIGLYPAQAQGGVFSLSEDSRHQSNCFRHFEKEPRRLPCNHRKPKKKRVTGEKESNAVQSGKKPILRTMAKWLAPLANGPEADATSTRSSECPIIIRASSRQECSNFTVENARVPDR</sequence>
<proteinExistence type="predicted"/>
<dbReference type="Proteomes" id="UP001178507">
    <property type="component" value="Unassembled WGS sequence"/>
</dbReference>
<name>A0AA36ICJ1_9DINO</name>
<dbReference type="EMBL" id="CAUJNA010001096">
    <property type="protein sequence ID" value="CAJ1384205.1"/>
    <property type="molecule type" value="Genomic_DNA"/>
</dbReference>
<evidence type="ECO:0000256" key="1">
    <source>
        <dbReference type="SAM" id="MobiDB-lite"/>
    </source>
</evidence>
<comment type="caution">
    <text evidence="2">The sequence shown here is derived from an EMBL/GenBank/DDBJ whole genome shotgun (WGS) entry which is preliminary data.</text>
</comment>
<feature type="compositionally biased region" description="Basic residues" evidence="1">
    <location>
        <begin position="56"/>
        <end position="66"/>
    </location>
</feature>
<evidence type="ECO:0000313" key="3">
    <source>
        <dbReference type="Proteomes" id="UP001178507"/>
    </source>
</evidence>
<gene>
    <name evidence="2" type="ORF">EVOR1521_LOCUS11116</name>
</gene>
<protein>
    <submittedName>
        <fullName evidence="2">Uncharacterized protein</fullName>
    </submittedName>
</protein>
<reference evidence="2" key="1">
    <citation type="submission" date="2023-08" db="EMBL/GenBank/DDBJ databases">
        <authorList>
            <person name="Chen Y."/>
            <person name="Shah S."/>
            <person name="Dougan E. K."/>
            <person name="Thang M."/>
            <person name="Chan C."/>
        </authorList>
    </citation>
    <scope>NUCLEOTIDE SEQUENCE</scope>
</reference>
<feature type="region of interest" description="Disordered" evidence="1">
    <location>
        <begin position="55"/>
        <end position="82"/>
    </location>
</feature>
<accession>A0AA36ICJ1</accession>
<organism evidence="2 3">
    <name type="scientific">Effrenium voratum</name>
    <dbReference type="NCBI Taxonomy" id="2562239"/>
    <lineage>
        <taxon>Eukaryota</taxon>
        <taxon>Sar</taxon>
        <taxon>Alveolata</taxon>
        <taxon>Dinophyceae</taxon>
        <taxon>Suessiales</taxon>
        <taxon>Symbiodiniaceae</taxon>
        <taxon>Effrenium</taxon>
    </lineage>
</organism>